<evidence type="ECO:0000313" key="4">
    <source>
        <dbReference type="Proteomes" id="UP000195897"/>
    </source>
</evidence>
<proteinExistence type="predicted"/>
<dbReference type="Proteomes" id="UP000195897">
    <property type="component" value="Unassembled WGS sequence"/>
</dbReference>
<evidence type="ECO:0000256" key="1">
    <source>
        <dbReference type="ARBA" id="ARBA00022630"/>
    </source>
</evidence>
<dbReference type="AlphaFoldDB" id="A0A1Y4L9V5"/>
<keyword evidence="1" id="KW-0285">Flavoprotein</keyword>
<sequence>MKLVLSDRPLPLSDSLDADTRYFDLSSCRIAHCVGCFGCWTKTPGRCVIRDDAVRIYPVIAKSERVLYVSRVKYGGYDSPMKTMLERAIPVQQAFIRVLDGETHHVQRAVEPKRAVILAYGTTSDEEREIFRALVARNAKNMNFSSYEIRFVTEDEVEQAAAQEVRAWQAS</sequence>
<reference evidence="4" key="1">
    <citation type="submission" date="2017-04" db="EMBL/GenBank/DDBJ databases">
        <title>Function of individual gut microbiota members based on whole genome sequencing of pure cultures obtained from chicken caecum.</title>
        <authorList>
            <person name="Medvecky M."/>
            <person name="Cejkova D."/>
            <person name="Polansky O."/>
            <person name="Karasova D."/>
            <person name="Kubasova T."/>
            <person name="Cizek A."/>
            <person name="Rychlik I."/>
        </authorList>
    </citation>
    <scope>NUCLEOTIDE SEQUENCE [LARGE SCALE GENOMIC DNA]</scope>
    <source>
        <strain evidence="4">An180</strain>
    </source>
</reference>
<evidence type="ECO:0000256" key="2">
    <source>
        <dbReference type="ARBA" id="ARBA00022643"/>
    </source>
</evidence>
<dbReference type="EMBL" id="NFKK01000004">
    <property type="protein sequence ID" value="OUP53497.1"/>
    <property type="molecule type" value="Genomic_DNA"/>
</dbReference>
<dbReference type="SUPFAM" id="SSF52218">
    <property type="entry name" value="Flavoproteins"/>
    <property type="match status" value="1"/>
</dbReference>
<gene>
    <name evidence="3" type="ORF">B5F17_05680</name>
</gene>
<dbReference type="Gene3D" id="3.40.50.360">
    <property type="match status" value="1"/>
</dbReference>
<protein>
    <submittedName>
        <fullName evidence="3">Uncharacterized protein</fullName>
    </submittedName>
</protein>
<dbReference type="PANTHER" id="PTHR43278">
    <property type="entry name" value="NAD(P)H-DEPENDENT FMN-CONTAINING OXIDOREDUCTASE YWQN-RELATED"/>
    <property type="match status" value="1"/>
</dbReference>
<organism evidence="3 4">
    <name type="scientific">Butyricicoccus pullicaecorum</name>
    <dbReference type="NCBI Taxonomy" id="501571"/>
    <lineage>
        <taxon>Bacteria</taxon>
        <taxon>Bacillati</taxon>
        <taxon>Bacillota</taxon>
        <taxon>Clostridia</taxon>
        <taxon>Eubacteriales</taxon>
        <taxon>Butyricicoccaceae</taxon>
        <taxon>Butyricicoccus</taxon>
    </lineage>
</organism>
<dbReference type="InterPro" id="IPR051796">
    <property type="entry name" value="ISF_SsuE-like"/>
</dbReference>
<dbReference type="RefSeq" id="WP_087371698.1">
    <property type="nucleotide sequence ID" value="NZ_NFKK01000004.1"/>
</dbReference>
<keyword evidence="2" id="KW-0288">FMN</keyword>
<dbReference type="PANTHER" id="PTHR43278:SF2">
    <property type="entry name" value="IRON-SULFUR FLAVOPROTEIN"/>
    <property type="match status" value="1"/>
</dbReference>
<comment type="caution">
    <text evidence="3">The sequence shown here is derived from an EMBL/GenBank/DDBJ whole genome shotgun (WGS) entry which is preliminary data.</text>
</comment>
<accession>A0A1Y4L9V5</accession>
<name>A0A1Y4L9V5_9FIRM</name>
<dbReference type="InterPro" id="IPR029039">
    <property type="entry name" value="Flavoprotein-like_sf"/>
</dbReference>
<evidence type="ECO:0000313" key="3">
    <source>
        <dbReference type="EMBL" id="OUP53497.1"/>
    </source>
</evidence>